<gene>
    <name evidence="3" type="ORF">H8S47_05495</name>
</gene>
<dbReference type="PANTHER" id="PTHR46797:SF1">
    <property type="entry name" value="METHYLPHOSPHONATE SYNTHASE"/>
    <property type="match status" value="1"/>
</dbReference>
<dbReference type="CDD" id="cd00093">
    <property type="entry name" value="HTH_XRE"/>
    <property type="match status" value="1"/>
</dbReference>
<dbReference type="Gene3D" id="1.10.260.40">
    <property type="entry name" value="lambda repressor-like DNA-binding domains"/>
    <property type="match status" value="1"/>
</dbReference>
<dbReference type="Pfam" id="PF01381">
    <property type="entry name" value="HTH_3"/>
    <property type="match status" value="1"/>
</dbReference>
<keyword evidence="1" id="KW-0238">DNA-binding</keyword>
<dbReference type="InterPro" id="IPR050807">
    <property type="entry name" value="TransReg_Diox_bact_type"/>
</dbReference>
<dbReference type="PANTHER" id="PTHR46797">
    <property type="entry name" value="HTH-TYPE TRANSCRIPTIONAL REGULATOR"/>
    <property type="match status" value="1"/>
</dbReference>
<dbReference type="SMART" id="SM00530">
    <property type="entry name" value="HTH_XRE"/>
    <property type="match status" value="1"/>
</dbReference>
<dbReference type="Proteomes" id="UP000597613">
    <property type="component" value="Unassembled WGS sequence"/>
</dbReference>
<dbReference type="RefSeq" id="WP_187502905.1">
    <property type="nucleotide sequence ID" value="NZ_CP162536.1"/>
</dbReference>
<reference evidence="3 4" key="1">
    <citation type="submission" date="2020-08" db="EMBL/GenBank/DDBJ databases">
        <title>Putative novel bacterial strains isolated from necrotic wheat leaf tissues caused by Xanthomonas translucens.</title>
        <authorList>
            <person name="Tambong J.T."/>
        </authorList>
    </citation>
    <scope>NUCLEOTIDE SEQUENCE [LARGE SCALE GENOMIC DNA]</scope>
    <source>
        <strain evidence="4">DOAB 1063</strain>
    </source>
</reference>
<dbReference type="PROSITE" id="PS50943">
    <property type="entry name" value="HTH_CROC1"/>
    <property type="match status" value="1"/>
</dbReference>
<sequence>MTLRGIVANNLRRLRAEKKVTQEELADRAGLNRKYPSLLENEHYAASVDVLEKLAIALDIDPVELFRKNS</sequence>
<evidence type="ECO:0000313" key="4">
    <source>
        <dbReference type="Proteomes" id="UP000597613"/>
    </source>
</evidence>
<protein>
    <submittedName>
        <fullName evidence="3">Helix-turn-helix transcriptional regulator</fullName>
    </submittedName>
</protein>
<dbReference type="InterPro" id="IPR001387">
    <property type="entry name" value="Cro/C1-type_HTH"/>
</dbReference>
<organism evidence="3 4">
    <name type="scientific">Sphingomonas albertensis</name>
    <dbReference type="NCBI Taxonomy" id="2762591"/>
    <lineage>
        <taxon>Bacteria</taxon>
        <taxon>Pseudomonadati</taxon>
        <taxon>Pseudomonadota</taxon>
        <taxon>Alphaproteobacteria</taxon>
        <taxon>Sphingomonadales</taxon>
        <taxon>Sphingomonadaceae</taxon>
        <taxon>Sphingomonas</taxon>
    </lineage>
</organism>
<name>A0ABR7AKZ4_9SPHN</name>
<accession>A0ABR7AKZ4</accession>
<evidence type="ECO:0000313" key="3">
    <source>
        <dbReference type="EMBL" id="MBC3941139.1"/>
    </source>
</evidence>
<evidence type="ECO:0000256" key="1">
    <source>
        <dbReference type="ARBA" id="ARBA00023125"/>
    </source>
</evidence>
<proteinExistence type="predicted"/>
<keyword evidence="4" id="KW-1185">Reference proteome</keyword>
<dbReference type="InterPro" id="IPR010982">
    <property type="entry name" value="Lambda_DNA-bd_dom_sf"/>
</dbReference>
<comment type="caution">
    <text evidence="3">The sequence shown here is derived from an EMBL/GenBank/DDBJ whole genome shotgun (WGS) entry which is preliminary data.</text>
</comment>
<feature type="domain" description="HTH cro/C1-type" evidence="2">
    <location>
        <begin position="11"/>
        <end position="65"/>
    </location>
</feature>
<dbReference type="EMBL" id="JACONT010000007">
    <property type="protein sequence ID" value="MBC3941139.1"/>
    <property type="molecule type" value="Genomic_DNA"/>
</dbReference>
<dbReference type="SUPFAM" id="SSF47413">
    <property type="entry name" value="lambda repressor-like DNA-binding domains"/>
    <property type="match status" value="1"/>
</dbReference>
<evidence type="ECO:0000259" key="2">
    <source>
        <dbReference type="PROSITE" id="PS50943"/>
    </source>
</evidence>